<feature type="domain" description="SHSP" evidence="3">
    <location>
        <begin position="27"/>
        <end position="134"/>
    </location>
</feature>
<feature type="non-terminal residue" evidence="4">
    <location>
        <position position="134"/>
    </location>
</feature>
<dbReference type="SUPFAM" id="SSF49764">
    <property type="entry name" value="HSP20-like chaperones"/>
    <property type="match status" value="1"/>
</dbReference>
<dbReference type="Proteomes" id="UP001328107">
    <property type="component" value="Unassembled WGS sequence"/>
</dbReference>
<dbReference type="AlphaFoldDB" id="A0AAN4ZEY0"/>
<evidence type="ECO:0000313" key="5">
    <source>
        <dbReference type="Proteomes" id="UP001328107"/>
    </source>
</evidence>
<comment type="similarity">
    <text evidence="1 2">Belongs to the small heat shock protein (HSP20) family.</text>
</comment>
<comment type="caution">
    <text evidence="4">The sequence shown here is derived from an EMBL/GenBank/DDBJ whole genome shotgun (WGS) entry which is preliminary data.</text>
</comment>
<dbReference type="PANTHER" id="PTHR45640">
    <property type="entry name" value="HEAT SHOCK PROTEIN HSP-12.2-RELATED"/>
    <property type="match status" value="1"/>
</dbReference>
<dbReference type="InterPro" id="IPR002068">
    <property type="entry name" value="A-crystallin/Hsp20_dom"/>
</dbReference>
<keyword evidence="5" id="KW-1185">Reference proteome</keyword>
<evidence type="ECO:0000259" key="3">
    <source>
        <dbReference type="PROSITE" id="PS01031"/>
    </source>
</evidence>
<protein>
    <recommendedName>
        <fullName evidence="3">SHSP domain-containing protein</fullName>
    </recommendedName>
</protein>
<dbReference type="InterPro" id="IPR008978">
    <property type="entry name" value="HSP20-like_chaperone"/>
</dbReference>
<dbReference type="PROSITE" id="PS01031">
    <property type="entry name" value="SHSP"/>
    <property type="match status" value="1"/>
</dbReference>
<dbReference type="GO" id="GO:0009408">
    <property type="term" value="P:response to heat"/>
    <property type="evidence" value="ECO:0007669"/>
    <property type="project" value="TreeGrafter"/>
</dbReference>
<evidence type="ECO:0000256" key="1">
    <source>
        <dbReference type="PROSITE-ProRule" id="PRU00285"/>
    </source>
</evidence>
<dbReference type="PANTHER" id="PTHR45640:SF35">
    <property type="entry name" value="HEAT SHOCK PROTEIN HSP-12.2"/>
    <property type="match status" value="1"/>
</dbReference>
<dbReference type="PRINTS" id="PR00299">
    <property type="entry name" value="ACRYSTALLIN"/>
</dbReference>
<dbReference type="GO" id="GO:0005737">
    <property type="term" value="C:cytoplasm"/>
    <property type="evidence" value="ECO:0007669"/>
    <property type="project" value="TreeGrafter"/>
</dbReference>
<accession>A0AAN4ZEY0</accession>
<dbReference type="GO" id="GO:0051082">
    <property type="term" value="F:unfolded protein binding"/>
    <property type="evidence" value="ECO:0007669"/>
    <property type="project" value="TreeGrafter"/>
</dbReference>
<evidence type="ECO:0000256" key="2">
    <source>
        <dbReference type="RuleBase" id="RU003616"/>
    </source>
</evidence>
<sequence length="134" mass="15607">SSLELKMESPLPMDESVIPHEKEMQWDWPLQTDDGVVKVINDEDKFEVHLDAQYFTPKEVKVKVIGRLVDICCEHTKRSEDRGDVSRWIARSYMLPDDVNEALVRSTLNYHGVLVITAIKKPHIYWPPRVVLHD</sequence>
<dbReference type="EMBL" id="BTRK01000002">
    <property type="protein sequence ID" value="GMR35715.1"/>
    <property type="molecule type" value="Genomic_DNA"/>
</dbReference>
<organism evidence="4 5">
    <name type="scientific">Pristionchus mayeri</name>
    <dbReference type="NCBI Taxonomy" id="1317129"/>
    <lineage>
        <taxon>Eukaryota</taxon>
        <taxon>Metazoa</taxon>
        <taxon>Ecdysozoa</taxon>
        <taxon>Nematoda</taxon>
        <taxon>Chromadorea</taxon>
        <taxon>Rhabditida</taxon>
        <taxon>Rhabditina</taxon>
        <taxon>Diplogasteromorpha</taxon>
        <taxon>Diplogasteroidea</taxon>
        <taxon>Neodiplogasteridae</taxon>
        <taxon>Pristionchus</taxon>
    </lineage>
</organism>
<gene>
    <name evidence="4" type="ORF">PMAYCL1PPCAC_05910</name>
</gene>
<feature type="non-terminal residue" evidence="4">
    <location>
        <position position="1"/>
    </location>
</feature>
<dbReference type="CDD" id="cd06526">
    <property type="entry name" value="metazoan_ACD"/>
    <property type="match status" value="1"/>
</dbReference>
<reference evidence="5" key="1">
    <citation type="submission" date="2022-10" db="EMBL/GenBank/DDBJ databases">
        <title>Genome assembly of Pristionchus species.</title>
        <authorList>
            <person name="Yoshida K."/>
            <person name="Sommer R.J."/>
        </authorList>
    </citation>
    <scope>NUCLEOTIDE SEQUENCE [LARGE SCALE GENOMIC DNA]</scope>
    <source>
        <strain evidence="5">RS5460</strain>
    </source>
</reference>
<dbReference type="GO" id="GO:0042026">
    <property type="term" value="P:protein refolding"/>
    <property type="evidence" value="ECO:0007669"/>
    <property type="project" value="TreeGrafter"/>
</dbReference>
<dbReference type="Gene3D" id="2.60.40.790">
    <property type="match status" value="1"/>
</dbReference>
<dbReference type="GO" id="GO:0005634">
    <property type="term" value="C:nucleus"/>
    <property type="evidence" value="ECO:0007669"/>
    <property type="project" value="TreeGrafter"/>
</dbReference>
<proteinExistence type="inferred from homology"/>
<name>A0AAN4ZEY0_9BILA</name>
<dbReference type="InterPro" id="IPR001436">
    <property type="entry name" value="Alpha-crystallin/sHSP_animal"/>
</dbReference>
<dbReference type="Pfam" id="PF00011">
    <property type="entry name" value="HSP20"/>
    <property type="match status" value="1"/>
</dbReference>
<evidence type="ECO:0000313" key="4">
    <source>
        <dbReference type="EMBL" id="GMR35715.1"/>
    </source>
</evidence>